<dbReference type="InterPro" id="IPR052553">
    <property type="entry name" value="CbiG_hydrolase"/>
</dbReference>
<evidence type="ECO:0000313" key="4">
    <source>
        <dbReference type="Proteomes" id="UP000627838"/>
    </source>
</evidence>
<feature type="compositionally biased region" description="Low complexity" evidence="1">
    <location>
        <begin position="157"/>
        <end position="167"/>
    </location>
</feature>
<dbReference type="PANTHER" id="PTHR37477">
    <property type="entry name" value="COBALT-PRECORRIN-5A HYDROLASE"/>
    <property type="match status" value="1"/>
</dbReference>
<dbReference type="Gene3D" id="3.30.420.180">
    <property type="entry name" value="CobE/GbiG C-terminal domain"/>
    <property type="match status" value="1"/>
</dbReference>
<name>A0ABR9JID5_9ACTN</name>
<dbReference type="RefSeq" id="WP_192757337.1">
    <property type="nucleotide sequence ID" value="NZ_JADBDZ010000001.1"/>
</dbReference>
<dbReference type="Pfam" id="PF01890">
    <property type="entry name" value="CbiG_C"/>
    <property type="match status" value="1"/>
</dbReference>
<organism evidence="3 4">
    <name type="scientific">Actinomadura algeriensis</name>
    <dbReference type="NCBI Taxonomy" id="1679523"/>
    <lineage>
        <taxon>Bacteria</taxon>
        <taxon>Bacillati</taxon>
        <taxon>Actinomycetota</taxon>
        <taxon>Actinomycetes</taxon>
        <taxon>Streptosporangiales</taxon>
        <taxon>Thermomonosporaceae</taxon>
        <taxon>Actinomadura</taxon>
    </lineage>
</organism>
<dbReference type="SUPFAM" id="SSF159664">
    <property type="entry name" value="CobE/GbiG C-terminal domain-like"/>
    <property type="match status" value="1"/>
</dbReference>
<keyword evidence="3" id="KW-0378">Hydrolase</keyword>
<protein>
    <submittedName>
        <fullName evidence="3">Cobalt-precorrin 5A hydrolase/precorrin-3B C17-methyltransferase</fullName>
        <ecNumber evidence="3">2.1.1.131</ecNumber>
        <ecNumber evidence="3">3.7.1.12</ecNumber>
    </submittedName>
</protein>
<dbReference type="GO" id="GO:0032259">
    <property type="term" value="P:methylation"/>
    <property type="evidence" value="ECO:0007669"/>
    <property type="project" value="UniProtKB-KW"/>
</dbReference>
<dbReference type="GO" id="GO:0030789">
    <property type="term" value="F:precorrin-3B C17-methyltransferase activity"/>
    <property type="evidence" value="ECO:0007669"/>
    <property type="project" value="UniProtKB-EC"/>
</dbReference>
<dbReference type="EC" id="2.1.1.131" evidence="3"/>
<dbReference type="InterPro" id="IPR036518">
    <property type="entry name" value="CobE/GbiG_C_sf"/>
</dbReference>
<reference evidence="3 4" key="1">
    <citation type="submission" date="2020-10" db="EMBL/GenBank/DDBJ databases">
        <title>Sequencing the genomes of 1000 actinobacteria strains.</title>
        <authorList>
            <person name="Klenk H.-P."/>
        </authorList>
    </citation>
    <scope>NUCLEOTIDE SEQUENCE [LARGE SCALE GENOMIC DNA]</scope>
    <source>
        <strain evidence="3 4">DSM 46744</strain>
    </source>
</reference>
<evidence type="ECO:0000259" key="2">
    <source>
        <dbReference type="Pfam" id="PF01890"/>
    </source>
</evidence>
<accession>A0ABR9JID5</accession>
<dbReference type="EC" id="3.7.1.12" evidence="3"/>
<feature type="compositionally biased region" description="Basic and acidic residues" evidence="1">
    <location>
        <begin position="170"/>
        <end position="182"/>
    </location>
</feature>
<dbReference type="EMBL" id="JADBDZ010000001">
    <property type="protein sequence ID" value="MBE1530312.1"/>
    <property type="molecule type" value="Genomic_DNA"/>
</dbReference>
<sequence length="213" mass="21378">MTHFAVIGVGVSTAAGAGEVGALLDAVLREGDVRPGAVWCVATAEGRGGEPAVRAAARVRGLPLVAYPVPVLAQVKVPNPSDAVRSRTGTPSVAEAAALHAARTFGGVPARLAVPKRASRHSTAALATTAVPAPAVPAAAGLRAPIVLGPPAVAPAGRAPAVRCSAGDGAGRDERDDRDGLRASRHNGAEAVKPWYFLPERHAPGDGDSEDCP</sequence>
<dbReference type="GO" id="GO:0043779">
    <property type="term" value="F:cobalt-precorrin-5A acetaldehyde-lyase activity"/>
    <property type="evidence" value="ECO:0007669"/>
    <property type="project" value="UniProtKB-EC"/>
</dbReference>
<keyword evidence="4" id="KW-1185">Reference proteome</keyword>
<feature type="region of interest" description="Disordered" evidence="1">
    <location>
        <begin position="157"/>
        <end position="213"/>
    </location>
</feature>
<keyword evidence="3" id="KW-0489">Methyltransferase</keyword>
<gene>
    <name evidence="3" type="ORF">H4W34_000145</name>
</gene>
<dbReference type="PANTHER" id="PTHR37477:SF1">
    <property type="entry name" value="COBALT-PRECORRIN-5A HYDROLASE"/>
    <property type="match status" value="1"/>
</dbReference>
<evidence type="ECO:0000313" key="3">
    <source>
        <dbReference type="EMBL" id="MBE1530312.1"/>
    </source>
</evidence>
<evidence type="ECO:0000256" key="1">
    <source>
        <dbReference type="SAM" id="MobiDB-lite"/>
    </source>
</evidence>
<feature type="domain" description="CobE/GbiG C-terminal" evidence="2">
    <location>
        <begin position="6"/>
        <end position="127"/>
    </location>
</feature>
<proteinExistence type="predicted"/>
<comment type="caution">
    <text evidence="3">The sequence shown here is derived from an EMBL/GenBank/DDBJ whole genome shotgun (WGS) entry which is preliminary data.</text>
</comment>
<dbReference type="Proteomes" id="UP000627838">
    <property type="component" value="Unassembled WGS sequence"/>
</dbReference>
<dbReference type="InterPro" id="IPR002750">
    <property type="entry name" value="CobE/GbiG_C"/>
</dbReference>
<keyword evidence="3" id="KW-0808">Transferase</keyword>